<evidence type="ECO:0000256" key="2">
    <source>
        <dbReference type="ARBA" id="ARBA00023287"/>
    </source>
</evidence>
<keyword evidence="3" id="KW-1133">Transmembrane helix</keyword>
<keyword evidence="3" id="KW-0812">Transmembrane</keyword>
<keyword evidence="5" id="KW-1185">Reference proteome</keyword>
<proteinExistence type="predicted"/>
<gene>
    <name evidence="4" type="ORF">H9650_06310</name>
</gene>
<sequence>MNKFISNEKGLTLIELLVSLVLTITLSIFAFNLLTKGLEHYENIKTTNELRDEADYIMAQLLKEIYTTKESEITFYPNPDQNKNYFMVNKSGKIYKNGFENQKLIIQNKVIPSQHKNVSISNKSYINKQDDGKDAVEIYNVRLVLVDLKKNKEVHFDNEVRTINDKEIN</sequence>
<evidence type="ECO:0000313" key="5">
    <source>
        <dbReference type="Proteomes" id="UP000640786"/>
    </source>
</evidence>
<organism evidence="4 5">
    <name type="scientific">Psychrobacillus faecigallinarum</name>
    <dbReference type="NCBI Taxonomy" id="2762235"/>
    <lineage>
        <taxon>Bacteria</taxon>
        <taxon>Bacillati</taxon>
        <taxon>Bacillota</taxon>
        <taxon>Bacilli</taxon>
        <taxon>Bacillales</taxon>
        <taxon>Bacillaceae</taxon>
        <taxon>Psychrobacillus</taxon>
    </lineage>
</organism>
<comment type="caution">
    <text evidence="4">The sequence shown here is derived from an EMBL/GenBank/DDBJ whole genome shotgun (WGS) entry which is preliminary data.</text>
</comment>
<dbReference type="Proteomes" id="UP000640786">
    <property type="component" value="Unassembled WGS sequence"/>
</dbReference>
<keyword evidence="3" id="KW-0472">Membrane</keyword>
<reference evidence="4 5" key="1">
    <citation type="submission" date="2020-08" db="EMBL/GenBank/DDBJ databases">
        <title>A Genomic Blueprint of the Chicken Gut Microbiome.</title>
        <authorList>
            <person name="Gilroy R."/>
            <person name="Ravi A."/>
            <person name="Getino M."/>
            <person name="Pursley I."/>
            <person name="Horton D.L."/>
            <person name="Alikhan N.-F."/>
            <person name="Baker D."/>
            <person name="Gharbi K."/>
            <person name="Hall N."/>
            <person name="Watson M."/>
            <person name="Adriaenssens E.M."/>
            <person name="Foster-Nyarko E."/>
            <person name="Jarju S."/>
            <person name="Secka A."/>
            <person name="Antonio M."/>
            <person name="Oren A."/>
            <person name="Chaudhuri R."/>
            <person name="La Ragione R.M."/>
            <person name="Hildebrand F."/>
            <person name="Pallen M.J."/>
        </authorList>
    </citation>
    <scope>NUCLEOTIDE SEQUENCE [LARGE SCALE GENOMIC DNA]</scope>
    <source>
        <strain evidence="4 5">Sa2BUA9</strain>
    </source>
</reference>
<feature type="transmembrane region" description="Helical" evidence="3">
    <location>
        <begin position="12"/>
        <end position="34"/>
    </location>
</feature>
<protein>
    <submittedName>
        <fullName evidence="4">Prepilin-type N-terminal cleavage/methylation domain-containing protein</fullName>
    </submittedName>
</protein>
<dbReference type="PROSITE" id="PS00409">
    <property type="entry name" value="PROKAR_NTER_METHYL"/>
    <property type="match status" value="1"/>
</dbReference>
<comment type="subcellular location">
    <subcellularLocation>
        <location evidence="1">Cell surface</location>
    </subcellularLocation>
</comment>
<evidence type="ECO:0000256" key="1">
    <source>
        <dbReference type="ARBA" id="ARBA00004241"/>
    </source>
</evidence>
<accession>A0ABR8R7G2</accession>
<name>A0ABR8R7G2_9BACI</name>
<evidence type="ECO:0000313" key="4">
    <source>
        <dbReference type="EMBL" id="MBD7943728.1"/>
    </source>
</evidence>
<dbReference type="RefSeq" id="WP_191696820.1">
    <property type="nucleotide sequence ID" value="NZ_JACSQO010000002.1"/>
</dbReference>
<dbReference type="EMBL" id="JACSQO010000002">
    <property type="protein sequence ID" value="MBD7943728.1"/>
    <property type="molecule type" value="Genomic_DNA"/>
</dbReference>
<evidence type="ECO:0000256" key="3">
    <source>
        <dbReference type="SAM" id="Phobius"/>
    </source>
</evidence>
<keyword evidence="2" id="KW-0178">Competence</keyword>
<dbReference type="Pfam" id="PF07963">
    <property type="entry name" value="N_methyl"/>
    <property type="match status" value="1"/>
</dbReference>
<dbReference type="InterPro" id="IPR012902">
    <property type="entry name" value="N_methyl_site"/>
</dbReference>